<evidence type="ECO:0000256" key="3">
    <source>
        <dbReference type="ARBA" id="ARBA00022859"/>
    </source>
</evidence>
<name>A0A7K6N3P2_PEDTO</name>
<dbReference type="InterPro" id="IPR000353">
    <property type="entry name" value="MHC_II_b_N"/>
</dbReference>
<dbReference type="InterPro" id="IPR014745">
    <property type="entry name" value="MHC_II_a/b_N"/>
</dbReference>
<keyword evidence="4" id="KW-1133">Transmembrane helix</keyword>
<dbReference type="Proteomes" id="UP000565207">
    <property type="component" value="Unassembled WGS sequence"/>
</dbReference>
<comment type="subcellular location">
    <subcellularLocation>
        <location evidence="1">Membrane</location>
        <topology evidence="1">Single-pass type I membrane protein</topology>
    </subcellularLocation>
</comment>
<dbReference type="FunFam" id="3.10.320.10:FF:000001">
    <property type="entry name" value="HLA class II histocompatibility antigen, DRB1-1 beta chain"/>
    <property type="match status" value="1"/>
</dbReference>
<reference evidence="11 12" key="1">
    <citation type="submission" date="2019-09" db="EMBL/GenBank/DDBJ databases">
        <title>Bird 10,000 Genomes (B10K) Project - Family phase.</title>
        <authorList>
            <person name="Zhang G."/>
        </authorList>
    </citation>
    <scope>NUCLEOTIDE SEQUENCE [LARGE SCALE GENOMIC DNA]</scope>
    <source>
        <strain evidence="11">B10K-DU-029-80</strain>
        <tissue evidence="11">Muscle</tissue>
    </source>
</reference>
<evidence type="ECO:0000256" key="4">
    <source>
        <dbReference type="ARBA" id="ARBA00022989"/>
    </source>
</evidence>
<evidence type="ECO:0000256" key="9">
    <source>
        <dbReference type="ARBA" id="ARBA00023182"/>
    </source>
</evidence>
<feature type="non-terminal residue" evidence="11">
    <location>
        <position position="82"/>
    </location>
</feature>
<dbReference type="EMBL" id="VZRU01002048">
    <property type="protein sequence ID" value="NWW43418.1"/>
    <property type="molecule type" value="Genomic_DNA"/>
</dbReference>
<dbReference type="GO" id="GO:0042613">
    <property type="term" value="C:MHC class II protein complex"/>
    <property type="evidence" value="ECO:0007669"/>
    <property type="project" value="UniProtKB-KW"/>
</dbReference>
<dbReference type="PANTHER" id="PTHR19944:SF99">
    <property type="entry name" value="HLA CLASS II HISTOCOMPATIBILITY ANTIGEN, DRB1 BETA CHAIN"/>
    <property type="match status" value="1"/>
</dbReference>
<evidence type="ECO:0000256" key="8">
    <source>
        <dbReference type="ARBA" id="ARBA00023180"/>
    </source>
</evidence>
<dbReference type="Pfam" id="PF00969">
    <property type="entry name" value="MHC_II_beta"/>
    <property type="match status" value="1"/>
</dbReference>
<evidence type="ECO:0000259" key="10">
    <source>
        <dbReference type="SMART" id="SM00921"/>
    </source>
</evidence>
<feature type="non-terminal residue" evidence="11">
    <location>
        <position position="1"/>
    </location>
</feature>
<proteinExistence type="predicted"/>
<evidence type="ECO:0000256" key="6">
    <source>
        <dbReference type="ARBA" id="ARBA00023136"/>
    </source>
</evidence>
<dbReference type="GO" id="GO:0002250">
    <property type="term" value="P:adaptive immune response"/>
    <property type="evidence" value="ECO:0007669"/>
    <property type="project" value="UniProtKB-KW"/>
</dbReference>
<evidence type="ECO:0000313" key="11">
    <source>
        <dbReference type="EMBL" id="NWW43418.1"/>
    </source>
</evidence>
<evidence type="ECO:0000313" key="12">
    <source>
        <dbReference type="Proteomes" id="UP000565207"/>
    </source>
</evidence>
<accession>A0A7K6N3P2</accession>
<evidence type="ECO:0000256" key="7">
    <source>
        <dbReference type="ARBA" id="ARBA00023157"/>
    </source>
</evidence>
<keyword evidence="9" id="KW-0491">MHC II</keyword>
<gene>
    <name evidence="11" type="primary">Hb2l</name>
    <name evidence="11" type="ORF">PEDTOR_R14522</name>
</gene>
<keyword evidence="8" id="KW-0325">Glycoprotein</keyword>
<comment type="caution">
    <text evidence="11">The sequence shown here is derived from an EMBL/GenBank/DDBJ whole genome shotgun (WGS) entry which is preliminary data.</text>
</comment>
<keyword evidence="2" id="KW-0812">Transmembrane</keyword>
<dbReference type="SUPFAM" id="SSF54452">
    <property type="entry name" value="MHC antigen-recognition domain"/>
    <property type="match status" value="1"/>
</dbReference>
<dbReference type="GO" id="GO:0002504">
    <property type="term" value="P:antigen processing and presentation of peptide or polysaccharide antigen via MHC class II"/>
    <property type="evidence" value="ECO:0007669"/>
    <property type="project" value="UniProtKB-KW"/>
</dbReference>
<keyword evidence="7" id="KW-1015">Disulfide bond</keyword>
<feature type="domain" description="MHC class II beta chain N-terminal" evidence="10">
    <location>
        <begin position="2"/>
        <end position="76"/>
    </location>
</feature>
<dbReference type="InterPro" id="IPR050160">
    <property type="entry name" value="MHC/Immunoglobulin"/>
</dbReference>
<protein>
    <submittedName>
        <fullName evidence="11">HB2L protein</fullName>
    </submittedName>
</protein>
<dbReference type="PANTHER" id="PTHR19944">
    <property type="entry name" value="MHC CLASS II-RELATED"/>
    <property type="match status" value="1"/>
</dbReference>
<keyword evidence="12" id="KW-1185">Reference proteome</keyword>
<organism evidence="11 12">
    <name type="scientific">Pedionomus torquatus</name>
    <name type="common">Plains-wanderer</name>
    <dbReference type="NCBI Taxonomy" id="227192"/>
    <lineage>
        <taxon>Eukaryota</taxon>
        <taxon>Metazoa</taxon>
        <taxon>Chordata</taxon>
        <taxon>Craniata</taxon>
        <taxon>Vertebrata</taxon>
        <taxon>Euteleostomi</taxon>
        <taxon>Archelosauria</taxon>
        <taxon>Archosauria</taxon>
        <taxon>Dinosauria</taxon>
        <taxon>Saurischia</taxon>
        <taxon>Theropoda</taxon>
        <taxon>Coelurosauria</taxon>
        <taxon>Aves</taxon>
        <taxon>Neognathae</taxon>
        <taxon>Neoaves</taxon>
        <taxon>Charadriiformes</taxon>
        <taxon>Pedionomidae</taxon>
        <taxon>Pedionomus</taxon>
    </lineage>
</organism>
<dbReference type="AlphaFoldDB" id="A0A7K6N3P2"/>
<dbReference type="Gene3D" id="3.10.320.10">
    <property type="entry name" value="Class II Histocompatibility Antigen, M Beta Chain, Chain B, domain 1"/>
    <property type="match status" value="1"/>
</dbReference>
<evidence type="ECO:0000256" key="2">
    <source>
        <dbReference type="ARBA" id="ARBA00022692"/>
    </source>
</evidence>
<keyword evidence="5" id="KW-1064">Adaptive immunity</keyword>
<sequence>KSKCYFSNGTERVRLVVRHVYNREQFMHFDSDVGHFVGDTPQGEYQATYFNSQPDILEQKRAEVDTFCRHNYQVLTPFAVER</sequence>
<evidence type="ECO:0000256" key="1">
    <source>
        <dbReference type="ARBA" id="ARBA00004479"/>
    </source>
</evidence>
<evidence type="ECO:0000256" key="5">
    <source>
        <dbReference type="ARBA" id="ARBA00023130"/>
    </source>
</evidence>
<keyword evidence="3" id="KW-0391">Immunity</keyword>
<dbReference type="SMART" id="SM00921">
    <property type="entry name" value="MHC_II_beta"/>
    <property type="match status" value="1"/>
</dbReference>
<dbReference type="InterPro" id="IPR011162">
    <property type="entry name" value="MHC_I/II-like_Ag-recog"/>
</dbReference>
<keyword evidence="6" id="KW-0472">Membrane</keyword>